<reference evidence="3" key="1">
    <citation type="submission" date="2016-11" db="EMBL/GenBank/DDBJ databases">
        <authorList>
            <person name="Varghese N."/>
            <person name="Submissions S."/>
        </authorList>
    </citation>
    <scope>NUCLEOTIDE SEQUENCE [LARGE SCALE GENOMIC DNA]</scope>
    <source>
        <strain evidence="3">DSM 17456</strain>
    </source>
</reference>
<proteinExistence type="predicted"/>
<protein>
    <submittedName>
        <fullName evidence="2">Sugar phosphate isomerase/epimerase</fullName>
    </submittedName>
</protein>
<evidence type="ECO:0000313" key="2">
    <source>
        <dbReference type="EMBL" id="SIN87875.1"/>
    </source>
</evidence>
<keyword evidence="2" id="KW-0413">Isomerase</keyword>
<evidence type="ECO:0000313" key="3">
    <source>
        <dbReference type="Proteomes" id="UP000184694"/>
    </source>
</evidence>
<organism evidence="2 3">
    <name type="scientific">Halodesulfovibrio marinisediminis DSM 17456</name>
    <dbReference type="NCBI Taxonomy" id="1121457"/>
    <lineage>
        <taxon>Bacteria</taxon>
        <taxon>Pseudomonadati</taxon>
        <taxon>Thermodesulfobacteriota</taxon>
        <taxon>Desulfovibrionia</taxon>
        <taxon>Desulfovibrionales</taxon>
        <taxon>Desulfovibrionaceae</taxon>
        <taxon>Halodesulfovibrio</taxon>
    </lineage>
</organism>
<name>A0A1N6EXT4_9BACT</name>
<dbReference type="Gene3D" id="3.20.20.150">
    <property type="entry name" value="Divalent-metal-dependent TIM barrel enzymes"/>
    <property type="match status" value="1"/>
</dbReference>
<dbReference type="OrthoDB" id="9792261at2"/>
<gene>
    <name evidence="2" type="ORF">SAMN02745161_0977</name>
</gene>
<dbReference type="RefSeq" id="WP_084539341.1">
    <property type="nucleotide sequence ID" value="NZ_FSRG01000004.1"/>
</dbReference>
<dbReference type="Proteomes" id="UP000184694">
    <property type="component" value="Unassembled WGS sequence"/>
</dbReference>
<dbReference type="SUPFAM" id="SSF51658">
    <property type="entry name" value="Xylose isomerase-like"/>
    <property type="match status" value="1"/>
</dbReference>
<keyword evidence="3" id="KW-1185">Reference proteome</keyword>
<dbReference type="InterPro" id="IPR036237">
    <property type="entry name" value="Xyl_isomerase-like_sf"/>
</dbReference>
<evidence type="ECO:0000256" key="1">
    <source>
        <dbReference type="SAM" id="MobiDB-lite"/>
    </source>
</evidence>
<dbReference type="STRING" id="1121457.SAMN02745161_0977"/>
<accession>A0A1N6EXT4</accession>
<dbReference type="NCBIfam" id="NF041277">
    <property type="entry name" value="coba_remo_CbiR"/>
    <property type="match status" value="1"/>
</dbReference>
<dbReference type="AlphaFoldDB" id="A0A1N6EXT4"/>
<dbReference type="GO" id="GO:0016853">
    <property type="term" value="F:isomerase activity"/>
    <property type="evidence" value="ECO:0007669"/>
    <property type="project" value="UniProtKB-KW"/>
</dbReference>
<feature type="region of interest" description="Disordered" evidence="1">
    <location>
        <begin position="1"/>
        <end position="23"/>
    </location>
</feature>
<dbReference type="EMBL" id="FSRG01000004">
    <property type="protein sequence ID" value="SIN87875.1"/>
    <property type="molecule type" value="Genomic_DNA"/>
</dbReference>
<sequence>MDKKKSPEQGQGDGVTLQIQGGTCPPEATTLQNSRRQIPVTTAAPSWVMPGSVYENCVFLEDKVDEVSLLFFESESCLAYSEDDLPQNLAELDLTYHMHLPLDLPWSNAEVVADTVLRLMDKVAFLDVRQAVLHPPLTKGENAFSVKAAQQLLVVLARAWNSHGFSCNDLLIENIEGADLIDLAPVIGDLGLGVCIDIGHIIAYGHDALLGHSHLFDRLRMIHVNAPEDVTTAKGRSKHVGLEHLDESGRDVARKVLQACGQECTLVYELFNWKHIETTIPVVEELFFDGRAIE</sequence>